<evidence type="ECO:0008006" key="3">
    <source>
        <dbReference type="Google" id="ProtNLM"/>
    </source>
</evidence>
<organism evidence="1 2">
    <name type="scientific">Caballeronia sordidicola</name>
    <name type="common">Burkholderia sordidicola</name>
    <dbReference type="NCBI Taxonomy" id="196367"/>
    <lineage>
        <taxon>Bacteria</taxon>
        <taxon>Pseudomonadati</taxon>
        <taxon>Pseudomonadota</taxon>
        <taxon>Betaproteobacteria</taxon>
        <taxon>Burkholderiales</taxon>
        <taxon>Burkholderiaceae</taxon>
        <taxon>Caballeronia</taxon>
    </lineage>
</organism>
<dbReference type="Proteomes" id="UP000054893">
    <property type="component" value="Unassembled WGS sequence"/>
</dbReference>
<evidence type="ECO:0000313" key="1">
    <source>
        <dbReference type="EMBL" id="SAL43327.1"/>
    </source>
</evidence>
<evidence type="ECO:0000313" key="2">
    <source>
        <dbReference type="Proteomes" id="UP000054893"/>
    </source>
</evidence>
<dbReference type="EMBL" id="FCOC02000017">
    <property type="protein sequence ID" value="SAL43327.1"/>
    <property type="molecule type" value="Genomic_DNA"/>
</dbReference>
<name>A0A158HGS3_CABSO</name>
<protein>
    <recommendedName>
        <fullName evidence="3">S-adenosylhomocysteine hydrolase</fullName>
    </recommendedName>
</protein>
<gene>
    <name evidence="1" type="ORF">AWB64_04595</name>
</gene>
<reference evidence="1 2" key="1">
    <citation type="submission" date="2016-01" db="EMBL/GenBank/DDBJ databases">
        <authorList>
            <person name="Oliw E.H."/>
        </authorList>
    </citation>
    <scope>NUCLEOTIDE SEQUENCE [LARGE SCALE GENOMIC DNA]</scope>
    <source>
        <strain evidence="1">LMG 22029</strain>
    </source>
</reference>
<accession>A0A158HGS3</accession>
<proteinExistence type="predicted"/>
<sequence length="102" mass="11364">MLLKDAALVRVGHGIYAKTRWNRFAKGPMPAGTFEQIAAEACRKLGIQIEHGQLARDYNAGLTTQILMVPIVSTGSRRITRTIQVGTKRLLYERNVGKASRR</sequence>
<dbReference type="AlphaFoldDB" id="A0A158HGS3"/>